<keyword evidence="2" id="KW-1185">Reference proteome</keyword>
<sequence>MLLSSYNVAGEHYEELKLNMDGNSNPRELYHCKMKDCISCSICYYFYVRDTRCQYYVEVMNKVGILEKVKTIENDGVFIKKNSTNVTQLRYIERVWYRRFISHGEEDLRILKTLNNIGFSQEFSYFAFKFVEEITRRKEVLTKICFSGLWICPLPMK</sequence>
<dbReference type="Pfam" id="PF05056">
    <property type="entry name" value="DUF674"/>
    <property type="match status" value="1"/>
</dbReference>
<dbReference type="AlphaFoldDB" id="A0AAV7HP89"/>
<name>A0AAV7HP89_DENCH</name>
<gene>
    <name evidence="1" type="ORF">IEQ34_000449</name>
</gene>
<organism evidence="1 2">
    <name type="scientific">Dendrobium chrysotoxum</name>
    <name type="common">Orchid</name>
    <dbReference type="NCBI Taxonomy" id="161865"/>
    <lineage>
        <taxon>Eukaryota</taxon>
        <taxon>Viridiplantae</taxon>
        <taxon>Streptophyta</taxon>
        <taxon>Embryophyta</taxon>
        <taxon>Tracheophyta</taxon>
        <taxon>Spermatophyta</taxon>
        <taxon>Magnoliopsida</taxon>
        <taxon>Liliopsida</taxon>
        <taxon>Asparagales</taxon>
        <taxon>Orchidaceae</taxon>
        <taxon>Epidendroideae</taxon>
        <taxon>Malaxideae</taxon>
        <taxon>Dendrobiinae</taxon>
        <taxon>Dendrobium</taxon>
    </lineage>
</organism>
<evidence type="ECO:0000313" key="1">
    <source>
        <dbReference type="EMBL" id="KAH0470726.1"/>
    </source>
</evidence>
<protein>
    <submittedName>
        <fullName evidence="1">Uncharacterized protein</fullName>
    </submittedName>
</protein>
<evidence type="ECO:0000313" key="2">
    <source>
        <dbReference type="Proteomes" id="UP000775213"/>
    </source>
</evidence>
<comment type="caution">
    <text evidence="1">The sequence shown here is derived from an EMBL/GenBank/DDBJ whole genome shotgun (WGS) entry which is preliminary data.</text>
</comment>
<dbReference type="EMBL" id="JAGFBR010000001">
    <property type="protein sequence ID" value="KAH0470726.1"/>
    <property type="molecule type" value="Genomic_DNA"/>
</dbReference>
<proteinExistence type="predicted"/>
<dbReference type="InterPro" id="IPR007750">
    <property type="entry name" value="DUF674"/>
</dbReference>
<reference evidence="1 2" key="1">
    <citation type="journal article" date="2021" name="Hortic Res">
        <title>Chromosome-scale assembly of the Dendrobium chrysotoxum genome enhances the understanding of orchid evolution.</title>
        <authorList>
            <person name="Zhang Y."/>
            <person name="Zhang G.Q."/>
            <person name="Zhang D."/>
            <person name="Liu X.D."/>
            <person name="Xu X.Y."/>
            <person name="Sun W.H."/>
            <person name="Yu X."/>
            <person name="Zhu X."/>
            <person name="Wang Z.W."/>
            <person name="Zhao X."/>
            <person name="Zhong W.Y."/>
            <person name="Chen H."/>
            <person name="Yin W.L."/>
            <person name="Huang T."/>
            <person name="Niu S.C."/>
            <person name="Liu Z.J."/>
        </authorList>
    </citation>
    <scope>NUCLEOTIDE SEQUENCE [LARGE SCALE GENOMIC DNA]</scope>
    <source>
        <strain evidence="1">Lindl</strain>
    </source>
</reference>
<dbReference type="Proteomes" id="UP000775213">
    <property type="component" value="Unassembled WGS sequence"/>
</dbReference>
<accession>A0AAV7HP89</accession>